<keyword evidence="4" id="KW-0479">Metal-binding</keyword>
<evidence type="ECO:0000313" key="9">
    <source>
        <dbReference type="Proteomes" id="UP000604381"/>
    </source>
</evidence>
<gene>
    <name evidence="8" type="ORF">ISN26_06095</name>
</gene>
<dbReference type="Pfam" id="PF07973">
    <property type="entry name" value="tRNA_SAD"/>
    <property type="match status" value="1"/>
</dbReference>
<dbReference type="SUPFAM" id="SSF55186">
    <property type="entry name" value="ThrRS/AlaRS common domain"/>
    <property type="match status" value="1"/>
</dbReference>
<dbReference type="InterPro" id="IPR009000">
    <property type="entry name" value="Transl_B-barrel_sf"/>
</dbReference>
<feature type="domain" description="Alanyl-transfer RNA synthetases family profile" evidence="7">
    <location>
        <begin position="1"/>
        <end position="230"/>
    </location>
</feature>
<evidence type="ECO:0000256" key="2">
    <source>
        <dbReference type="ARBA" id="ARBA00004496"/>
    </source>
</evidence>
<dbReference type="InterPro" id="IPR018165">
    <property type="entry name" value="Ala-tRNA-synth_IIc_core"/>
</dbReference>
<keyword evidence="5" id="KW-0862">Zinc</keyword>
<evidence type="ECO:0000259" key="7">
    <source>
        <dbReference type="PROSITE" id="PS50860"/>
    </source>
</evidence>
<dbReference type="SUPFAM" id="SSF50447">
    <property type="entry name" value="Translation proteins"/>
    <property type="match status" value="1"/>
</dbReference>
<dbReference type="GO" id="GO:0002161">
    <property type="term" value="F:aminoacyl-tRNA deacylase activity"/>
    <property type="evidence" value="ECO:0007669"/>
    <property type="project" value="UniProtKB-ARBA"/>
</dbReference>
<dbReference type="InterPro" id="IPR051335">
    <property type="entry name" value="Alanyl-tRNA_Editing_Enzymes"/>
</dbReference>
<organism evidence="8 9">
    <name type="scientific">Candidatus Amphirhobacter heronislandensis</name>
    <dbReference type="NCBI Taxonomy" id="1732024"/>
    <lineage>
        <taxon>Bacteria</taxon>
        <taxon>Pseudomonadati</taxon>
        <taxon>Pseudomonadota</taxon>
        <taxon>Gammaproteobacteria</taxon>
        <taxon>Candidatus Tethybacterales</taxon>
        <taxon>Candidatus Tethybacteraceae</taxon>
        <taxon>Candidatus Amphirhobacter</taxon>
    </lineage>
</organism>
<dbReference type="Gene3D" id="2.40.30.130">
    <property type="match status" value="1"/>
</dbReference>
<dbReference type="PANTHER" id="PTHR43462">
    <property type="entry name" value="ALANYL-TRNA EDITING PROTEIN"/>
    <property type="match status" value="1"/>
</dbReference>
<proteinExistence type="predicted"/>
<comment type="subcellular location">
    <subcellularLocation>
        <location evidence="2">Cytoplasm</location>
    </subcellularLocation>
</comment>
<dbReference type="InterPro" id="IPR012947">
    <property type="entry name" value="tRNA_SAD"/>
</dbReference>
<dbReference type="GO" id="GO:0004813">
    <property type="term" value="F:alanine-tRNA ligase activity"/>
    <property type="evidence" value="ECO:0007669"/>
    <property type="project" value="InterPro"/>
</dbReference>
<evidence type="ECO:0000256" key="1">
    <source>
        <dbReference type="ARBA" id="ARBA00001947"/>
    </source>
</evidence>
<evidence type="ECO:0000256" key="5">
    <source>
        <dbReference type="ARBA" id="ARBA00022833"/>
    </source>
</evidence>
<comment type="cofactor">
    <cofactor evidence="1">
        <name>Zn(2+)</name>
        <dbReference type="ChEBI" id="CHEBI:29105"/>
    </cofactor>
</comment>
<accession>A0A930UDM0</accession>
<dbReference type="PANTHER" id="PTHR43462:SF1">
    <property type="entry name" value="ALANYL-TRNA EDITING PROTEIN AARSD1"/>
    <property type="match status" value="1"/>
</dbReference>
<evidence type="ECO:0000256" key="6">
    <source>
        <dbReference type="ARBA" id="ARBA00032577"/>
    </source>
</evidence>
<dbReference type="GO" id="GO:0006419">
    <property type="term" value="P:alanyl-tRNA aminoacylation"/>
    <property type="evidence" value="ECO:0007669"/>
    <property type="project" value="InterPro"/>
</dbReference>
<dbReference type="GO" id="GO:0003676">
    <property type="term" value="F:nucleic acid binding"/>
    <property type="evidence" value="ECO:0007669"/>
    <property type="project" value="InterPro"/>
</dbReference>
<dbReference type="GO" id="GO:0005524">
    <property type="term" value="F:ATP binding"/>
    <property type="evidence" value="ECO:0007669"/>
    <property type="project" value="InterPro"/>
</dbReference>
<dbReference type="EMBL" id="JADHEI010000044">
    <property type="protein sequence ID" value="MBF2735628.1"/>
    <property type="molecule type" value="Genomic_DNA"/>
</dbReference>
<dbReference type="InterPro" id="IPR018163">
    <property type="entry name" value="Thr/Ala-tRNA-synth_IIc_edit"/>
</dbReference>
<evidence type="ECO:0000256" key="4">
    <source>
        <dbReference type="ARBA" id="ARBA00022723"/>
    </source>
</evidence>
<protein>
    <recommendedName>
        <fullName evidence="3">Alanine--tRNA ligase</fullName>
    </recommendedName>
    <alternativeName>
        <fullName evidence="6">Alanyl-tRNA synthetase</fullName>
    </alternativeName>
</protein>
<dbReference type="InterPro" id="IPR018164">
    <property type="entry name" value="Ala-tRNA-synth_IIc_N"/>
</dbReference>
<evidence type="ECO:0000313" key="8">
    <source>
        <dbReference type="EMBL" id="MBF2735628.1"/>
    </source>
</evidence>
<comment type="caution">
    <text evidence="8">The sequence shown here is derived from an EMBL/GenBank/DDBJ whole genome shotgun (WGS) entry which is preliminary data.</text>
</comment>
<dbReference type="GO" id="GO:0005737">
    <property type="term" value="C:cytoplasm"/>
    <property type="evidence" value="ECO:0007669"/>
    <property type="project" value="UniProtKB-SubCell"/>
</dbReference>
<sequence length="230" mass="24428">MTAALYRDDPYLKTCQAKVLQADADGVVLDRTVFFAASGGQAGDRGRLLCGEDEVEVSDTVHASGGIRHLAAAALPVGADVIASLDWERRHLLMRTHTALHLLCAAVGLPVTGGRVDAGSGRLDFDMPEPPDREAVAARLAEFVAADAPVRTRWIAAAELAERPELVRTLAAPPPADAAKVSLVEIEGIDLQACGGTHVRSTAEIGRVELGKVEKKGRRNRRFAIRLADG</sequence>
<dbReference type="Pfam" id="PF01411">
    <property type="entry name" value="tRNA-synt_2c"/>
    <property type="match status" value="1"/>
</dbReference>
<evidence type="ECO:0000256" key="3">
    <source>
        <dbReference type="ARBA" id="ARBA00017959"/>
    </source>
</evidence>
<name>A0A930UDM0_9GAMM</name>
<dbReference type="SMART" id="SM00863">
    <property type="entry name" value="tRNA_SAD"/>
    <property type="match status" value="1"/>
</dbReference>
<dbReference type="Proteomes" id="UP000604381">
    <property type="component" value="Unassembled WGS sequence"/>
</dbReference>
<keyword evidence="9" id="KW-1185">Reference proteome</keyword>
<dbReference type="PROSITE" id="PS50860">
    <property type="entry name" value="AA_TRNA_LIGASE_II_ALA"/>
    <property type="match status" value="1"/>
</dbReference>
<reference evidence="8" key="1">
    <citation type="submission" date="2020-10" db="EMBL/GenBank/DDBJ databases">
        <title>An improved Amphimedon queenslandica hologenome assembly reveals how three proteobacterial symbionts can extend the metabolic phenotypic of their marine sponge host.</title>
        <authorList>
            <person name="Degnan B."/>
            <person name="Degnan S."/>
            <person name="Xiang X."/>
        </authorList>
    </citation>
    <scope>NUCLEOTIDE SEQUENCE</scope>
    <source>
        <strain evidence="8">AqS2</strain>
    </source>
</reference>
<dbReference type="GO" id="GO:0046872">
    <property type="term" value="F:metal ion binding"/>
    <property type="evidence" value="ECO:0007669"/>
    <property type="project" value="UniProtKB-KW"/>
</dbReference>
<dbReference type="Gene3D" id="3.30.980.10">
    <property type="entry name" value="Threonyl-trna Synthetase, Chain A, domain 2"/>
    <property type="match status" value="1"/>
</dbReference>
<dbReference type="AlphaFoldDB" id="A0A930UDM0"/>